<dbReference type="Pfam" id="PF22379">
    <property type="entry name" value="OB_MCM10"/>
    <property type="match status" value="1"/>
</dbReference>
<gene>
    <name evidence="12" type="ORF">NP493_336g02016</name>
</gene>
<dbReference type="InterPro" id="IPR012340">
    <property type="entry name" value="NA-bd_OB-fold"/>
</dbReference>
<feature type="region of interest" description="Disordered" evidence="10">
    <location>
        <begin position="566"/>
        <end position="613"/>
    </location>
</feature>
<feature type="compositionally biased region" description="Polar residues" evidence="10">
    <location>
        <begin position="665"/>
        <end position="674"/>
    </location>
</feature>
<feature type="compositionally biased region" description="Polar residues" evidence="10">
    <location>
        <begin position="577"/>
        <end position="587"/>
    </location>
</feature>
<reference evidence="12" key="1">
    <citation type="journal article" date="2023" name="Mol. Biol. Evol.">
        <title>Third-Generation Sequencing Reveals the Adaptive Role of the Epigenome in Three Deep-Sea Polychaetes.</title>
        <authorList>
            <person name="Perez M."/>
            <person name="Aroh O."/>
            <person name="Sun Y."/>
            <person name="Lan Y."/>
            <person name="Juniper S.K."/>
            <person name="Young C.R."/>
            <person name="Angers B."/>
            <person name="Qian P.Y."/>
        </authorList>
    </citation>
    <scope>NUCLEOTIDE SEQUENCE</scope>
    <source>
        <strain evidence="12">R07B-5</strain>
    </source>
</reference>
<feature type="coiled-coil region" evidence="9">
    <location>
        <begin position="31"/>
        <end position="65"/>
    </location>
</feature>
<name>A0AAD9NVP6_RIDPI</name>
<keyword evidence="4" id="KW-0235">DNA replication</keyword>
<dbReference type="InterPro" id="IPR015408">
    <property type="entry name" value="Znf_Mcm10/DnaG"/>
</dbReference>
<sequence length="814" mass="90161">MSTSKMSGNDDCDFEELAALLSSDDEDDIDEDELDKLVNLAEEDLNNTTKELMEMRKRLALLEAALLKQNTVSPPTTAEPVATKTTNETSQLTHPKVSSTSRISRYAKPAKKESQGVRPSQKLCVLEEDIFSPPDQVPSRKMASSSGRTSLLPAADDDDWEGLDGERTSGLSDAGQSMQVLLEKHSSFDYASPSGEPETIARSRSWQDRSKCKDSLDRKKEQHGSGTGDPVMTEPFSGLRVIKPLVSSGQMKQKVAGRKMVKLSKLHTRVNTADLQGDWVTIGVIVNKSEPKMSSKGKQYSMWKLSDLDDCTKLVSFFLFGEVHRQHWKVTVGNVIGLLNANIMQNSEHYQSRDSSQMSFTIDHAQKLMLIGQSRDFGVCKSKTRAGNSCTNVINRLHGEHCTYHVQAAYKRLSAKRSEIQAGYSGVVPRSFEKRIFGRGSDAVTYQGQTFTTTAYTGATRKSVSIKHLQQHGAGSKNKQGQVTSLSLHQMQPDGHLAPKPQQPSAKVKDDAFLDLLTAPSVGAMNFVKHLMKKEKVDEASKSDKPIESVSAKDLLKAHKEDMKRKIAARKREQAMASPSGSTSGVKATSPLDVKPQLGRGLTPGSEFDLGDVSFSNSRRVTDRQKARVELAKQRAIARVKEKGGVEKLQSSGMTDKAEKRLLSSDDSPPTETRGQPPRKRSRLLGDIDLNSPEVQKLLKAGSSHASAVNEKDQARQDQYFDVLEQKEKMEEKMSTVREMKCRVVSCKQCKYTAFTATDMCKAAGHQVVSHNATKRFFACKDCKKPAVSFFKYPTQPCRKRKVRLLTKMTLRST</sequence>
<proteinExistence type="inferred from homology"/>
<evidence type="ECO:0000256" key="10">
    <source>
        <dbReference type="SAM" id="MobiDB-lite"/>
    </source>
</evidence>
<feature type="region of interest" description="Disordered" evidence="10">
    <location>
        <begin position="132"/>
        <end position="172"/>
    </location>
</feature>
<dbReference type="Pfam" id="PF09329">
    <property type="entry name" value="zf-primase"/>
    <property type="match status" value="1"/>
</dbReference>
<accession>A0AAD9NVP6</accession>
<evidence type="ECO:0000256" key="6">
    <source>
        <dbReference type="ARBA" id="ARBA00022771"/>
    </source>
</evidence>
<keyword evidence="6" id="KW-0863">Zinc-finger</keyword>
<evidence type="ECO:0000256" key="1">
    <source>
        <dbReference type="ARBA" id="ARBA00004123"/>
    </source>
</evidence>
<evidence type="ECO:0000313" key="12">
    <source>
        <dbReference type="EMBL" id="KAK2182783.1"/>
    </source>
</evidence>
<dbReference type="SMART" id="SM01280">
    <property type="entry name" value="Mcm10"/>
    <property type="match status" value="1"/>
</dbReference>
<dbReference type="GO" id="GO:0043596">
    <property type="term" value="C:nuclear replication fork"/>
    <property type="evidence" value="ECO:0007669"/>
    <property type="project" value="TreeGrafter"/>
</dbReference>
<keyword evidence="7" id="KW-0862">Zinc</keyword>
<dbReference type="GO" id="GO:0008270">
    <property type="term" value="F:zinc ion binding"/>
    <property type="evidence" value="ECO:0007669"/>
    <property type="project" value="UniProtKB-KW"/>
</dbReference>
<dbReference type="FunFam" id="2.40.50.140:FF:000174">
    <property type="entry name" value="DNA replication licensing factor mcm10"/>
    <property type="match status" value="1"/>
</dbReference>
<evidence type="ECO:0000256" key="3">
    <source>
        <dbReference type="ARBA" id="ARBA00017770"/>
    </source>
</evidence>
<feature type="compositionally biased region" description="Basic and acidic residues" evidence="10">
    <location>
        <begin position="199"/>
        <end position="223"/>
    </location>
</feature>
<evidence type="ECO:0000256" key="5">
    <source>
        <dbReference type="ARBA" id="ARBA00022723"/>
    </source>
</evidence>
<dbReference type="Gene3D" id="2.40.50.140">
    <property type="entry name" value="Nucleic acid-binding proteins"/>
    <property type="match status" value="1"/>
</dbReference>
<feature type="region of interest" description="Disordered" evidence="10">
    <location>
        <begin position="71"/>
        <end position="119"/>
    </location>
</feature>
<organism evidence="12 13">
    <name type="scientific">Ridgeia piscesae</name>
    <name type="common">Tubeworm</name>
    <dbReference type="NCBI Taxonomy" id="27915"/>
    <lineage>
        <taxon>Eukaryota</taxon>
        <taxon>Metazoa</taxon>
        <taxon>Spiralia</taxon>
        <taxon>Lophotrochozoa</taxon>
        <taxon>Annelida</taxon>
        <taxon>Polychaeta</taxon>
        <taxon>Sedentaria</taxon>
        <taxon>Canalipalpata</taxon>
        <taxon>Sabellida</taxon>
        <taxon>Siboglinidae</taxon>
        <taxon>Ridgeia</taxon>
    </lineage>
</organism>
<dbReference type="EMBL" id="JAODUO010000336">
    <property type="protein sequence ID" value="KAK2182783.1"/>
    <property type="molecule type" value="Genomic_DNA"/>
</dbReference>
<dbReference type="GO" id="GO:0003697">
    <property type="term" value="F:single-stranded DNA binding"/>
    <property type="evidence" value="ECO:0007669"/>
    <property type="project" value="InterPro"/>
</dbReference>
<comment type="similarity">
    <text evidence="2">Belongs to the MCM10 family.</text>
</comment>
<evidence type="ECO:0000256" key="7">
    <source>
        <dbReference type="ARBA" id="ARBA00022833"/>
    </source>
</evidence>
<feature type="compositionally biased region" description="Polar residues" evidence="10">
    <location>
        <begin position="83"/>
        <end position="103"/>
    </location>
</feature>
<dbReference type="PANTHER" id="PTHR13454">
    <property type="entry name" value="PROTEIN MCM10 HOMOLOG"/>
    <property type="match status" value="1"/>
</dbReference>
<evidence type="ECO:0000256" key="4">
    <source>
        <dbReference type="ARBA" id="ARBA00022705"/>
    </source>
</evidence>
<keyword evidence="5" id="KW-0479">Metal-binding</keyword>
<feature type="region of interest" description="Disordered" evidence="10">
    <location>
        <begin position="188"/>
        <end position="234"/>
    </location>
</feature>
<feature type="region of interest" description="Disordered" evidence="10">
    <location>
        <begin position="642"/>
        <end position="684"/>
    </location>
</feature>
<dbReference type="PANTHER" id="PTHR13454:SF11">
    <property type="entry name" value="PROTEIN MCM10 HOMOLOG"/>
    <property type="match status" value="1"/>
</dbReference>
<dbReference type="Proteomes" id="UP001209878">
    <property type="component" value="Unassembled WGS sequence"/>
</dbReference>
<evidence type="ECO:0000313" key="13">
    <source>
        <dbReference type="Proteomes" id="UP001209878"/>
    </source>
</evidence>
<protein>
    <recommendedName>
        <fullName evidence="3">Protein MCM10 homolog</fullName>
    </recommendedName>
</protein>
<dbReference type="InterPro" id="IPR055065">
    <property type="entry name" value="OB_MCM10"/>
</dbReference>
<comment type="caution">
    <text evidence="12">The sequence shown here is derived from an EMBL/GenBank/DDBJ whole genome shotgun (WGS) entry which is preliminary data.</text>
</comment>
<feature type="domain" description="Replication factor Mcm10 C-terminal" evidence="11">
    <location>
        <begin position="517"/>
        <end position="813"/>
    </location>
</feature>
<dbReference type="Pfam" id="PF24863">
    <property type="entry name" value="zf-CCCH_Mcm10"/>
    <property type="match status" value="1"/>
</dbReference>
<dbReference type="InterPro" id="IPR015411">
    <property type="entry name" value="Rep_factor_Mcm10_C"/>
</dbReference>
<keyword evidence="8" id="KW-0539">Nucleus</keyword>
<keyword evidence="9" id="KW-0175">Coiled coil</keyword>
<evidence type="ECO:0000256" key="9">
    <source>
        <dbReference type="SAM" id="Coils"/>
    </source>
</evidence>
<dbReference type="AlphaFoldDB" id="A0AAD9NVP6"/>
<evidence type="ECO:0000256" key="8">
    <source>
        <dbReference type="ARBA" id="ARBA00023242"/>
    </source>
</evidence>
<evidence type="ECO:0000259" key="11">
    <source>
        <dbReference type="SMART" id="SM01280"/>
    </source>
</evidence>
<evidence type="ECO:0000256" key="2">
    <source>
        <dbReference type="ARBA" id="ARBA00009679"/>
    </source>
</evidence>
<dbReference type="GO" id="GO:0006270">
    <property type="term" value="P:DNA replication initiation"/>
    <property type="evidence" value="ECO:0007669"/>
    <property type="project" value="InterPro"/>
</dbReference>
<comment type="subcellular location">
    <subcellularLocation>
        <location evidence="1">Nucleus</location>
    </subcellularLocation>
</comment>
<dbReference type="InterPro" id="IPR040184">
    <property type="entry name" value="Mcm10"/>
</dbReference>
<keyword evidence="13" id="KW-1185">Reference proteome</keyword>
<dbReference type="GO" id="GO:0003688">
    <property type="term" value="F:DNA replication origin binding"/>
    <property type="evidence" value="ECO:0007669"/>
    <property type="project" value="TreeGrafter"/>
</dbReference>